<dbReference type="InterPro" id="IPR004942">
    <property type="entry name" value="Roadblock/LAMTOR2_dom"/>
</dbReference>
<proteinExistence type="predicted"/>
<dbReference type="Gene3D" id="3.30.450.30">
    <property type="entry name" value="Dynein light chain 2a, cytoplasmic"/>
    <property type="match status" value="1"/>
</dbReference>
<dbReference type="Proteomes" id="UP001550850">
    <property type="component" value="Unassembled WGS sequence"/>
</dbReference>
<sequence length="145" mass="15440">MSEYTHATADTVDMAPQLNTLLGDGVTGAVLFSSDGMMLTHTDGIPRDTAEKLSAAFSGLASLHTSVFLEFSGSRPEQMRMKYNIIDFTEMTVAVLSAGRNTGLAVAVEGDRSPRVQAAIGKSLKLIKGLGSYLEARERQLTAGQ</sequence>
<evidence type="ECO:0000259" key="1">
    <source>
        <dbReference type="SMART" id="SM00960"/>
    </source>
</evidence>
<dbReference type="SUPFAM" id="SSF103196">
    <property type="entry name" value="Roadblock/LC7 domain"/>
    <property type="match status" value="1"/>
</dbReference>
<dbReference type="InterPro" id="IPR053141">
    <property type="entry name" value="Mycobact_SerProt_Inhib_Rv3364c"/>
</dbReference>
<reference evidence="2 3" key="1">
    <citation type="submission" date="2024-06" db="EMBL/GenBank/DDBJ databases">
        <title>The Natural Products Discovery Center: Release of the First 8490 Sequenced Strains for Exploring Actinobacteria Biosynthetic Diversity.</title>
        <authorList>
            <person name="Kalkreuter E."/>
            <person name="Kautsar S.A."/>
            <person name="Yang D."/>
            <person name="Bader C.D."/>
            <person name="Teijaro C.N."/>
            <person name="Fluegel L."/>
            <person name="Davis C.M."/>
            <person name="Simpson J.R."/>
            <person name="Lauterbach L."/>
            <person name="Steele A.D."/>
            <person name="Gui C."/>
            <person name="Meng S."/>
            <person name="Li G."/>
            <person name="Viehrig K."/>
            <person name="Ye F."/>
            <person name="Su P."/>
            <person name="Kiefer A.F."/>
            <person name="Nichols A."/>
            <person name="Cepeda A.J."/>
            <person name="Yan W."/>
            <person name="Fan B."/>
            <person name="Jiang Y."/>
            <person name="Adhikari A."/>
            <person name="Zheng C.-J."/>
            <person name="Schuster L."/>
            <person name="Cowan T.M."/>
            <person name="Smanski M.J."/>
            <person name="Chevrette M.G."/>
            <person name="De Carvalho L.P.S."/>
            <person name="Shen B."/>
        </authorList>
    </citation>
    <scope>NUCLEOTIDE SEQUENCE [LARGE SCALE GENOMIC DNA]</scope>
    <source>
        <strain evidence="2 3">NPDC038104</strain>
    </source>
</reference>
<dbReference type="Pfam" id="PF03259">
    <property type="entry name" value="Robl_LC7"/>
    <property type="match status" value="1"/>
</dbReference>
<dbReference type="PANTHER" id="PTHR36222">
    <property type="entry name" value="SERINE PROTEASE INHIBITOR RV3364C"/>
    <property type="match status" value="1"/>
</dbReference>
<evidence type="ECO:0000313" key="2">
    <source>
        <dbReference type="EMBL" id="MEU3558308.1"/>
    </source>
</evidence>
<keyword evidence="3" id="KW-1185">Reference proteome</keyword>
<gene>
    <name evidence="2" type="ORF">AB0E65_29490</name>
</gene>
<organism evidence="2 3">
    <name type="scientific">Streptomyces fragilis</name>
    <dbReference type="NCBI Taxonomy" id="67301"/>
    <lineage>
        <taxon>Bacteria</taxon>
        <taxon>Bacillati</taxon>
        <taxon>Actinomycetota</taxon>
        <taxon>Actinomycetes</taxon>
        <taxon>Kitasatosporales</taxon>
        <taxon>Streptomycetaceae</taxon>
        <taxon>Streptomyces</taxon>
    </lineage>
</organism>
<comment type="caution">
    <text evidence="2">The sequence shown here is derived from an EMBL/GenBank/DDBJ whole genome shotgun (WGS) entry which is preliminary data.</text>
</comment>
<dbReference type="PANTHER" id="PTHR36222:SF1">
    <property type="entry name" value="SERINE PROTEASE INHIBITOR RV3364C"/>
    <property type="match status" value="1"/>
</dbReference>
<dbReference type="RefSeq" id="WP_108955897.1">
    <property type="nucleotide sequence ID" value="NZ_BEVZ01000006.1"/>
</dbReference>
<feature type="domain" description="Roadblock/LAMTOR2" evidence="1">
    <location>
        <begin position="15"/>
        <end position="108"/>
    </location>
</feature>
<dbReference type="SMART" id="SM00960">
    <property type="entry name" value="Robl_LC7"/>
    <property type="match status" value="1"/>
</dbReference>
<dbReference type="EMBL" id="JBEZUR010000095">
    <property type="protein sequence ID" value="MEU3558308.1"/>
    <property type="molecule type" value="Genomic_DNA"/>
</dbReference>
<accession>A0ABV2YRF8</accession>
<name>A0ABV2YRF8_9ACTN</name>
<evidence type="ECO:0000313" key="3">
    <source>
        <dbReference type="Proteomes" id="UP001550850"/>
    </source>
</evidence>
<protein>
    <submittedName>
        <fullName evidence="2">Roadblock/LC7 domain-containing protein</fullName>
    </submittedName>
</protein>